<dbReference type="InParanoid" id="A0A4R6QFX8"/>
<sequence length="252" mass="26095">MIETTLEDGIATVRLASPSTANALTPAAFAELSARIAELQQPGSGARVLVLTGSGKVFSAGANLDVLGDTDAKTLARDITDALLPLQRVLHDGRLPTVAAVNGAAVGGAVGLALLCDIVVAARSARFSMVFARLGLVPDTGLTHTLPRLVGEARARALLMTGADIGADEAAAIGMIHRCFDDETFAAQTQALAAQLAQLPSAGHRLTRGALATGRHSCLEAQMQHEARLQAERVLSDDFRAAMAAFAARRKA</sequence>
<dbReference type="SUPFAM" id="SSF52096">
    <property type="entry name" value="ClpP/crotonase"/>
    <property type="match status" value="1"/>
</dbReference>
<dbReference type="PANTHER" id="PTHR43684">
    <property type="match status" value="1"/>
</dbReference>
<dbReference type="InterPro" id="IPR001753">
    <property type="entry name" value="Enoyl-CoA_hydra/iso"/>
</dbReference>
<gene>
    <name evidence="5" type="ORF">DES47_11618</name>
</gene>
<dbReference type="Proteomes" id="UP000295361">
    <property type="component" value="Unassembled WGS sequence"/>
</dbReference>
<name>A0A4R6QFX8_9BURK</name>
<dbReference type="OrthoDB" id="5291143at2"/>
<comment type="subcellular location">
    <subcellularLocation>
        <location evidence="1">Peroxisome</location>
    </subcellularLocation>
</comment>
<evidence type="ECO:0000313" key="5">
    <source>
        <dbReference type="EMBL" id="TDP60419.1"/>
    </source>
</evidence>
<dbReference type="EMBL" id="SNXS01000016">
    <property type="protein sequence ID" value="TDP60419.1"/>
    <property type="molecule type" value="Genomic_DNA"/>
</dbReference>
<reference evidence="5 6" key="1">
    <citation type="submission" date="2019-03" db="EMBL/GenBank/DDBJ databases">
        <title>Genomic Encyclopedia of Type Strains, Phase IV (KMG-IV): sequencing the most valuable type-strain genomes for metagenomic binning, comparative biology and taxonomic classification.</title>
        <authorList>
            <person name="Goeker M."/>
        </authorList>
    </citation>
    <scope>NUCLEOTIDE SEQUENCE [LARGE SCALE GENOMIC DNA]</scope>
    <source>
        <strain evidence="5 6">DSM 16998</strain>
    </source>
</reference>
<keyword evidence="2" id="KW-0576">Peroxisome</keyword>
<dbReference type="GO" id="GO:0004165">
    <property type="term" value="F:delta(3)-delta(2)-enoyl-CoA isomerase activity"/>
    <property type="evidence" value="ECO:0007669"/>
    <property type="project" value="UniProtKB-ARBA"/>
</dbReference>
<dbReference type="CDD" id="cd06558">
    <property type="entry name" value="crotonase-like"/>
    <property type="match status" value="1"/>
</dbReference>
<evidence type="ECO:0000256" key="2">
    <source>
        <dbReference type="ARBA" id="ARBA00023140"/>
    </source>
</evidence>
<protein>
    <submittedName>
        <fullName evidence="5">2-(1,2-epoxy-1,2-dihydrophenyl)acetyl-CoA isomerase</fullName>
    </submittedName>
</protein>
<evidence type="ECO:0000256" key="4">
    <source>
        <dbReference type="RuleBase" id="RU003707"/>
    </source>
</evidence>
<dbReference type="RefSeq" id="WP_133703916.1">
    <property type="nucleotide sequence ID" value="NZ_SNXS01000016.1"/>
</dbReference>
<dbReference type="PROSITE" id="PS00166">
    <property type="entry name" value="ENOYL_COA_HYDRATASE"/>
    <property type="match status" value="1"/>
</dbReference>
<proteinExistence type="inferred from homology"/>
<dbReference type="InterPro" id="IPR051053">
    <property type="entry name" value="ECH/Chromodomain_protein"/>
</dbReference>
<dbReference type="AlphaFoldDB" id="A0A4R6QFX8"/>
<dbReference type="InterPro" id="IPR018376">
    <property type="entry name" value="Enoyl-CoA_hyd/isom_CS"/>
</dbReference>
<comment type="similarity">
    <text evidence="4">Belongs to the enoyl-CoA hydratase/isomerase family.</text>
</comment>
<keyword evidence="6" id="KW-1185">Reference proteome</keyword>
<accession>A0A4R6QFX8</accession>
<evidence type="ECO:0000256" key="3">
    <source>
        <dbReference type="ARBA" id="ARBA00023235"/>
    </source>
</evidence>
<dbReference type="PANTHER" id="PTHR43684:SF1">
    <property type="entry name" value="ENOYL-COA DELTA ISOMERASE 2"/>
    <property type="match status" value="1"/>
</dbReference>
<comment type="caution">
    <text evidence="5">The sequence shown here is derived from an EMBL/GenBank/DDBJ whole genome shotgun (WGS) entry which is preliminary data.</text>
</comment>
<dbReference type="InterPro" id="IPR029045">
    <property type="entry name" value="ClpP/crotonase-like_dom_sf"/>
</dbReference>
<evidence type="ECO:0000256" key="1">
    <source>
        <dbReference type="ARBA" id="ARBA00004275"/>
    </source>
</evidence>
<keyword evidence="3 5" id="KW-0413">Isomerase</keyword>
<dbReference type="Gene3D" id="3.90.226.10">
    <property type="entry name" value="2-enoyl-CoA Hydratase, Chain A, domain 1"/>
    <property type="match status" value="1"/>
</dbReference>
<dbReference type="Pfam" id="PF00378">
    <property type="entry name" value="ECH_1"/>
    <property type="match status" value="1"/>
</dbReference>
<organism evidence="5 6">
    <name type="scientific">Roseateles toxinivorans</name>
    <dbReference type="NCBI Taxonomy" id="270368"/>
    <lineage>
        <taxon>Bacteria</taxon>
        <taxon>Pseudomonadati</taxon>
        <taxon>Pseudomonadota</taxon>
        <taxon>Betaproteobacteria</taxon>
        <taxon>Burkholderiales</taxon>
        <taxon>Sphaerotilaceae</taxon>
        <taxon>Roseateles</taxon>
    </lineage>
</organism>
<evidence type="ECO:0000313" key="6">
    <source>
        <dbReference type="Proteomes" id="UP000295361"/>
    </source>
</evidence>